<dbReference type="Gene3D" id="3.90.79.10">
    <property type="entry name" value="Nucleoside Triphosphate Pyrophosphohydrolase"/>
    <property type="match status" value="1"/>
</dbReference>
<keyword evidence="4" id="KW-1185">Reference proteome</keyword>
<dbReference type="Proteomes" id="UP000186104">
    <property type="component" value="Chromosome"/>
</dbReference>
<dbReference type="PANTHER" id="PTHR43736:SF1">
    <property type="entry name" value="DIHYDRONEOPTERIN TRIPHOSPHATE DIPHOSPHATASE"/>
    <property type="match status" value="1"/>
</dbReference>
<evidence type="ECO:0000313" key="3">
    <source>
        <dbReference type="EMBL" id="ANI92295.1"/>
    </source>
</evidence>
<proteinExistence type="inferred from homology"/>
<reference evidence="3 4" key="1">
    <citation type="submission" date="2016-06" db="EMBL/GenBank/DDBJ databases">
        <title>Complete genome sequence of a saline-alkali tolerant type strain Dietzia timorensis ID05-A0528T.</title>
        <authorList>
            <person name="Wu X."/>
        </authorList>
    </citation>
    <scope>NUCLEOTIDE SEQUENCE [LARGE SCALE GENOMIC DNA]</scope>
    <source>
        <strain evidence="3 4">ID05-A0528</strain>
    </source>
</reference>
<dbReference type="PANTHER" id="PTHR43736">
    <property type="entry name" value="ADP-RIBOSE PYROPHOSPHATASE"/>
    <property type="match status" value="1"/>
</dbReference>
<name>A0A173LJ42_9ACTN</name>
<protein>
    <recommendedName>
        <fullName evidence="2">Nudix hydrolase domain-containing protein</fullName>
    </recommendedName>
</protein>
<evidence type="ECO:0000259" key="2">
    <source>
        <dbReference type="PROSITE" id="PS51462"/>
    </source>
</evidence>
<dbReference type="EMBL" id="CP015961">
    <property type="protein sequence ID" value="ANI92295.1"/>
    <property type="molecule type" value="Genomic_DNA"/>
</dbReference>
<gene>
    <name evidence="3" type="ORF">BJL86_1518</name>
</gene>
<organism evidence="3 4">
    <name type="scientific">Dietzia timorensis</name>
    <dbReference type="NCBI Taxonomy" id="499555"/>
    <lineage>
        <taxon>Bacteria</taxon>
        <taxon>Bacillati</taxon>
        <taxon>Actinomycetota</taxon>
        <taxon>Actinomycetes</taxon>
        <taxon>Mycobacteriales</taxon>
        <taxon>Dietziaceae</taxon>
        <taxon>Dietzia</taxon>
    </lineage>
</organism>
<comment type="similarity">
    <text evidence="1">Belongs to the Nudix hydrolase family.</text>
</comment>
<accession>A0A173LJ42</accession>
<sequence>MIDPDSGYYEAPSSAKVVILARGQVLLCHNPRGEWELPGGRPSPQDRTLVDVVLREVREETGVSLTEPPTIVDAELFWPIPDKQITLVCFGCRIDNAAETTPSHEHDDVRFFSLDSLPRALPDTYRRFIDAARRLV</sequence>
<dbReference type="InterPro" id="IPR000086">
    <property type="entry name" value="NUDIX_hydrolase_dom"/>
</dbReference>
<dbReference type="InterPro" id="IPR015797">
    <property type="entry name" value="NUDIX_hydrolase-like_dom_sf"/>
</dbReference>
<dbReference type="KEGG" id="dtm:BJL86_1518"/>
<dbReference type="AlphaFoldDB" id="A0A173LJ42"/>
<dbReference type="PROSITE" id="PS51462">
    <property type="entry name" value="NUDIX"/>
    <property type="match status" value="1"/>
</dbReference>
<evidence type="ECO:0000256" key="1">
    <source>
        <dbReference type="ARBA" id="ARBA00005582"/>
    </source>
</evidence>
<dbReference type="SUPFAM" id="SSF55811">
    <property type="entry name" value="Nudix"/>
    <property type="match status" value="1"/>
</dbReference>
<dbReference type="STRING" id="499555.BJL86_1518"/>
<dbReference type="RefSeq" id="WP_197487516.1">
    <property type="nucleotide sequence ID" value="NZ_CP015961.1"/>
</dbReference>
<evidence type="ECO:0000313" key="4">
    <source>
        <dbReference type="Proteomes" id="UP000186104"/>
    </source>
</evidence>
<dbReference type="Pfam" id="PF00293">
    <property type="entry name" value="NUDIX"/>
    <property type="match status" value="1"/>
</dbReference>
<feature type="domain" description="Nudix hydrolase" evidence="2">
    <location>
        <begin position="8"/>
        <end position="134"/>
    </location>
</feature>